<sequence>MIEDCKQTTISYKYTKTFRKRTLL</sequence>
<reference evidence="1" key="1">
    <citation type="submission" date="2014-09" db="EMBL/GenBank/DDBJ databases">
        <authorList>
            <person name="Magalhaes I.L.F."/>
            <person name="Oliveira U."/>
            <person name="Santos F.R."/>
            <person name="Vidigal T.H.D.A."/>
            <person name="Brescovit A.D."/>
            <person name="Santos A.J."/>
        </authorList>
    </citation>
    <scope>NUCLEOTIDE SEQUENCE</scope>
    <source>
        <tissue evidence="1">Shoot tissue taken approximately 20 cm above the soil surface</tissue>
    </source>
</reference>
<organism evidence="1">
    <name type="scientific">Arundo donax</name>
    <name type="common">Giant reed</name>
    <name type="synonym">Donax arundinaceus</name>
    <dbReference type="NCBI Taxonomy" id="35708"/>
    <lineage>
        <taxon>Eukaryota</taxon>
        <taxon>Viridiplantae</taxon>
        <taxon>Streptophyta</taxon>
        <taxon>Embryophyta</taxon>
        <taxon>Tracheophyta</taxon>
        <taxon>Spermatophyta</taxon>
        <taxon>Magnoliopsida</taxon>
        <taxon>Liliopsida</taxon>
        <taxon>Poales</taxon>
        <taxon>Poaceae</taxon>
        <taxon>PACMAD clade</taxon>
        <taxon>Arundinoideae</taxon>
        <taxon>Arundineae</taxon>
        <taxon>Arundo</taxon>
    </lineage>
</organism>
<evidence type="ECO:0000313" key="1">
    <source>
        <dbReference type="EMBL" id="JAE01423.1"/>
    </source>
</evidence>
<reference evidence="1" key="2">
    <citation type="journal article" date="2015" name="Data Brief">
        <title>Shoot transcriptome of the giant reed, Arundo donax.</title>
        <authorList>
            <person name="Barrero R.A."/>
            <person name="Guerrero F.D."/>
            <person name="Moolhuijzen P."/>
            <person name="Goolsby J.A."/>
            <person name="Tidwell J."/>
            <person name="Bellgard S.E."/>
            <person name="Bellgard M.I."/>
        </authorList>
    </citation>
    <scope>NUCLEOTIDE SEQUENCE</scope>
    <source>
        <tissue evidence="1">Shoot tissue taken approximately 20 cm above the soil surface</tissue>
    </source>
</reference>
<name>A0A0A9EZF6_ARUDO</name>
<protein>
    <submittedName>
        <fullName evidence="1">Uncharacterized protein</fullName>
    </submittedName>
</protein>
<dbReference type="AlphaFoldDB" id="A0A0A9EZF6"/>
<accession>A0A0A9EZF6</accession>
<dbReference type="EMBL" id="GBRH01196473">
    <property type="protein sequence ID" value="JAE01423.1"/>
    <property type="molecule type" value="Transcribed_RNA"/>
</dbReference>
<proteinExistence type="predicted"/>